<comment type="cofactor">
    <cofactor evidence="1">
        <name>Zn(2+)</name>
        <dbReference type="ChEBI" id="CHEBI:29105"/>
    </cofactor>
</comment>
<evidence type="ECO:0000256" key="3">
    <source>
        <dbReference type="ARBA" id="ARBA00022801"/>
    </source>
</evidence>
<dbReference type="Gene3D" id="3.40.630.10">
    <property type="entry name" value="Zn peptidases"/>
    <property type="match status" value="1"/>
</dbReference>
<evidence type="ECO:0000313" key="7">
    <source>
        <dbReference type="Proteomes" id="UP001156666"/>
    </source>
</evidence>
<reference evidence="6" key="1">
    <citation type="journal article" date="2014" name="Int. J. Syst. Evol. Microbiol.">
        <title>Complete genome sequence of Corynebacterium casei LMG S-19264T (=DSM 44701T), isolated from a smear-ripened cheese.</title>
        <authorList>
            <consortium name="US DOE Joint Genome Institute (JGI-PGF)"/>
            <person name="Walter F."/>
            <person name="Albersmeier A."/>
            <person name="Kalinowski J."/>
            <person name="Ruckert C."/>
        </authorList>
    </citation>
    <scope>NUCLEOTIDE SEQUENCE</scope>
    <source>
        <strain evidence="6">NBRC 108769</strain>
    </source>
</reference>
<evidence type="ECO:0000313" key="6">
    <source>
        <dbReference type="EMBL" id="GLR18983.1"/>
    </source>
</evidence>
<dbReference type="Pfam" id="PF24827">
    <property type="entry name" value="AstE_AspA_cat"/>
    <property type="match status" value="1"/>
</dbReference>
<comment type="caution">
    <text evidence="6">The sequence shown here is derived from an EMBL/GenBank/DDBJ whole genome shotgun (WGS) entry which is preliminary data.</text>
</comment>
<evidence type="ECO:0000256" key="2">
    <source>
        <dbReference type="ARBA" id="ARBA00022723"/>
    </source>
</evidence>
<accession>A0AA37SQW0</accession>
<dbReference type="InterPro" id="IPR055438">
    <property type="entry name" value="AstE_AspA_cat"/>
</dbReference>
<gene>
    <name evidence="6" type="ORF">GCM10007940_35990</name>
</gene>
<dbReference type="GO" id="GO:0005829">
    <property type="term" value="C:cytosol"/>
    <property type="evidence" value="ECO:0007669"/>
    <property type="project" value="TreeGrafter"/>
</dbReference>
<dbReference type="InterPro" id="IPR050178">
    <property type="entry name" value="AspA/AstE_fam"/>
</dbReference>
<dbReference type="Proteomes" id="UP001156666">
    <property type="component" value="Unassembled WGS sequence"/>
</dbReference>
<protein>
    <recommendedName>
        <fullName evidence="5">Succinylglutamate desuccinylase/Aspartoacylase catalytic domain-containing protein</fullName>
    </recommendedName>
</protein>
<proteinExistence type="predicted"/>
<dbReference type="AlphaFoldDB" id="A0AA37SQW0"/>
<keyword evidence="4" id="KW-0862">Zinc</keyword>
<evidence type="ECO:0000256" key="1">
    <source>
        <dbReference type="ARBA" id="ARBA00001947"/>
    </source>
</evidence>
<dbReference type="RefSeq" id="WP_235292928.1">
    <property type="nucleotide sequence ID" value="NZ_BSOH01000023.1"/>
</dbReference>
<dbReference type="SUPFAM" id="SSF53187">
    <property type="entry name" value="Zn-dependent exopeptidases"/>
    <property type="match status" value="1"/>
</dbReference>
<reference evidence="6" key="2">
    <citation type="submission" date="2023-01" db="EMBL/GenBank/DDBJ databases">
        <title>Draft genome sequence of Portibacter lacus strain NBRC 108769.</title>
        <authorList>
            <person name="Sun Q."/>
            <person name="Mori K."/>
        </authorList>
    </citation>
    <scope>NUCLEOTIDE SEQUENCE</scope>
    <source>
        <strain evidence="6">NBRC 108769</strain>
    </source>
</reference>
<evidence type="ECO:0000256" key="4">
    <source>
        <dbReference type="ARBA" id="ARBA00022833"/>
    </source>
</evidence>
<keyword evidence="2" id="KW-0479">Metal-binding</keyword>
<dbReference type="GO" id="GO:0016788">
    <property type="term" value="F:hydrolase activity, acting on ester bonds"/>
    <property type="evidence" value="ECO:0007669"/>
    <property type="project" value="InterPro"/>
</dbReference>
<sequence length="311" mass="34780">MNRKIGEYLGQEKGPLIIGIGGTHGNELAGVKALKTVLEMLVQEPSKNPSFVFKGKFVAIHGNIAAMKANKRFIDKDLNRNYSKTRLYNLEEPVFTEDREALEIIQFVKDEISAYNPQEVVIIDLHTTSSPGGIFTIVPNLKDCLELAKTLHAPVIQGMVTGVKGTTMNYFNSENLGVHTKTLTFESGQHDDPMSITIAIAAVIALLRGVKSVEPHDVESHHDQILKNFSKDLPKMTKLVMKHTIIDPASFNMLPGYLNFQKVKKGEIVANNRFGPIRIVEDGLLLMPLYQKQGEDGFFLIKKIDEDEFYQ</sequence>
<name>A0AA37SQW0_9BACT</name>
<evidence type="ECO:0000259" key="5">
    <source>
        <dbReference type="Pfam" id="PF24827"/>
    </source>
</evidence>
<keyword evidence="3" id="KW-0378">Hydrolase</keyword>
<organism evidence="6 7">
    <name type="scientific">Portibacter lacus</name>
    <dbReference type="NCBI Taxonomy" id="1099794"/>
    <lineage>
        <taxon>Bacteria</taxon>
        <taxon>Pseudomonadati</taxon>
        <taxon>Bacteroidota</taxon>
        <taxon>Saprospiria</taxon>
        <taxon>Saprospirales</taxon>
        <taxon>Haliscomenobacteraceae</taxon>
        <taxon>Portibacter</taxon>
    </lineage>
</organism>
<dbReference type="PANTHER" id="PTHR15162">
    <property type="entry name" value="ASPARTOACYLASE"/>
    <property type="match status" value="1"/>
</dbReference>
<feature type="domain" description="Succinylglutamate desuccinylase/Aspartoacylase catalytic" evidence="5">
    <location>
        <begin position="20"/>
        <end position="190"/>
    </location>
</feature>
<dbReference type="EMBL" id="BSOH01000023">
    <property type="protein sequence ID" value="GLR18983.1"/>
    <property type="molecule type" value="Genomic_DNA"/>
</dbReference>
<dbReference type="PANTHER" id="PTHR15162:SF7">
    <property type="entry name" value="SUCCINYLGLUTAMATE DESUCCINYLASE"/>
    <property type="match status" value="1"/>
</dbReference>
<dbReference type="GO" id="GO:0046872">
    <property type="term" value="F:metal ion binding"/>
    <property type="evidence" value="ECO:0007669"/>
    <property type="project" value="UniProtKB-KW"/>
</dbReference>
<keyword evidence="7" id="KW-1185">Reference proteome</keyword>